<gene>
    <name evidence="1" type="ORF">Poli38472_001279</name>
</gene>
<dbReference type="Gene3D" id="3.80.10.10">
    <property type="entry name" value="Ribonuclease Inhibitor"/>
    <property type="match status" value="1"/>
</dbReference>
<dbReference type="InterPro" id="IPR032675">
    <property type="entry name" value="LRR_dom_sf"/>
</dbReference>
<comment type="caution">
    <text evidence="1">The sequence shown here is derived from an EMBL/GenBank/DDBJ whole genome shotgun (WGS) entry which is preliminary data.</text>
</comment>
<accession>A0A8K1CUC9</accession>
<dbReference type="AlphaFoldDB" id="A0A8K1CUC9"/>
<keyword evidence="2" id="KW-1185">Reference proteome</keyword>
<protein>
    <submittedName>
        <fullName evidence="1">Uncharacterized protein</fullName>
    </submittedName>
</protein>
<dbReference type="Proteomes" id="UP000794436">
    <property type="component" value="Unassembled WGS sequence"/>
</dbReference>
<evidence type="ECO:0000313" key="1">
    <source>
        <dbReference type="EMBL" id="TMW69123.1"/>
    </source>
</evidence>
<dbReference type="SUPFAM" id="SSF52047">
    <property type="entry name" value="RNI-like"/>
    <property type="match status" value="1"/>
</dbReference>
<evidence type="ECO:0000313" key="2">
    <source>
        <dbReference type="Proteomes" id="UP000794436"/>
    </source>
</evidence>
<sequence>MATQDPYKPMLKEEDAWRIALAWREPLQECVRLVSPYRIVPKNRIVPTYEWVAYHVLRHDGRQALLEQLHAFKAASTAWFALSCCRGYSGSEDPWFWKRVFGKLREPRLPSTKQSVPQFKFADELQHPVTDAVRFFDEDRGLVFPRIQLFDPHSIPEHIQDALLESFFLGQADLTPTMVATERELARYVDELTMYMVPSRTKRTIPVALSPFMFYNSQRMLVRLVNLPMEPIVTSIQPGSVCHPAYVVHALEYLDARKEDLASLEELRTFGQANPIEVSSVFLPTQQSTAVAPLFKIVFGMDPSVRVQVRHGHCEAFGPTCYHSEHTWSALPHARSFESLTLRFSDSFMSALKCAWIGYALFHPDSLTSSWSELELQVNTLLMEDVERVEAMAMGNNFIAVEEYRTPLSSAYFTADIRRESVIQVDPQPDGELLLITSEEQSVDLVPLDGEGGIELSGWVCVIVPAYGKGWTHASNILGFTVRTPSVASLKSLTIDSKKTSSAVLLRLLALIGSNLRYLDIGSMRPLDSEALSLVLQYCPSLESLRVRHDGSFWAEDKCDLLIGPQLKNLALFLPREKRPRSMGLFRFSMTGVQPAPASRPPRLSTFRVPSASATKTVLGDLQTLRLEAHALADFQQNRSAIQEMIHRLPRLESFHFHVEQAASKKPNARLCYSDERAFSWAMLGFPEQKPRPGETTLSFLSVVCHPNKRGCAVQRLDQDAVQLILQFALSCRLDVWIDQEEQ</sequence>
<name>A0A8K1CUC9_PYTOL</name>
<proteinExistence type="predicted"/>
<organism evidence="1 2">
    <name type="scientific">Pythium oligandrum</name>
    <name type="common">Mycoparasitic fungus</name>
    <dbReference type="NCBI Taxonomy" id="41045"/>
    <lineage>
        <taxon>Eukaryota</taxon>
        <taxon>Sar</taxon>
        <taxon>Stramenopiles</taxon>
        <taxon>Oomycota</taxon>
        <taxon>Peronosporomycetes</taxon>
        <taxon>Pythiales</taxon>
        <taxon>Pythiaceae</taxon>
        <taxon>Pythium</taxon>
    </lineage>
</organism>
<reference evidence="1" key="1">
    <citation type="submission" date="2019-03" db="EMBL/GenBank/DDBJ databases">
        <title>Long read genome sequence of the mycoparasitic Pythium oligandrum ATCC 38472 isolated from sugarbeet rhizosphere.</title>
        <authorList>
            <person name="Gaulin E."/>
        </authorList>
    </citation>
    <scope>NUCLEOTIDE SEQUENCE</scope>
    <source>
        <strain evidence="1">ATCC 38472_TT</strain>
    </source>
</reference>
<dbReference type="EMBL" id="SPLM01000001">
    <property type="protein sequence ID" value="TMW69123.1"/>
    <property type="molecule type" value="Genomic_DNA"/>
</dbReference>